<dbReference type="PANTHER" id="PTHR13054:SF2">
    <property type="entry name" value="PROTEIN DGCR6"/>
    <property type="match status" value="1"/>
</dbReference>
<reference evidence="2 3" key="1">
    <citation type="submission" date="2021-04" db="EMBL/GenBank/DDBJ databases">
        <authorList>
            <person name="De Guttry C."/>
            <person name="Zahm M."/>
            <person name="Klopp C."/>
            <person name="Cabau C."/>
            <person name="Louis A."/>
            <person name="Berthelot C."/>
            <person name="Parey E."/>
            <person name="Roest Crollius H."/>
            <person name="Montfort J."/>
            <person name="Robinson-Rechavi M."/>
            <person name="Bucao C."/>
            <person name="Bouchez O."/>
            <person name="Gislard M."/>
            <person name="Lluch J."/>
            <person name="Milhes M."/>
            <person name="Lampietro C."/>
            <person name="Lopez Roques C."/>
            <person name="Donnadieu C."/>
            <person name="Braasch I."/>
            <person name="Desvignes T."/>
            <person name="Postlethwait J."/>
            <person name="Bobe J."/>
            <person name="Wedekind C."/>
            <person name="Guiguen Y."/>
        </authorList>
    </citation>
    <scope>NUCLEOTIDE SEQUENCE [LARGE SCALE GENOMIC DNA]</scope>
    <source>
        <strain evidence="2">Cs_M1</strain>
        <tissue evidence="2">Blood</tissue>
    </source>
</reference>
<gene>
    <name evidence="2" type="ORF">J4Q44_G00164100</name>
</gene>
<sequence length="98" mass="11228">MSSSFQQCLSYTTLSDLALGLIDGTVYNIVQGLLDIQHLTGRNLYNQRQKLHQSRAQLFILSFYTFLPVCRCGFQRISTGPEIFSIQGQLIRRRMDPV</sequence>
<dbReference type="PANTHER" id="PTHR13054">
    <property type="entry name" value="DIGEORGE SYNDROME CRITICAL REGION 6 DGCR6 FAMILY MEMBER"/>
    <property type="match status" value="1"/>
</dbReference>
<organism evidence="2 3">
    <name type="scientific">Coregonus suidteri</name>
    <dbReference type="NCBI Taxonomy" id="861788"/>
    <lineage>
        <taxon>Eukaryota</taxon>
        <taxon>Metazoa</taxon>
        <taxon>Chordata</taxon>
        <taxon>Craniata</taxon>
        <taxon>Vertebrata</taxon>
        <taxon>Euteleostomi</taxon>
        <taxon>Actinopterygii</taxon>
        <taxon>Neopterygii</taxon>
        <taxon>Teleostei</taxon>
        <taxon>Protacanthopterygii</taxon>
        <taxon>Salmoniformes</taxon>
        <taxon>Salmonidae</taxon>
        <taxon>Coregoninae</taxon>
        <taxon>Coregonus</taxon>
    </lineage>
</organism>
<evidence type="ECO:0000256" key="1">
    <source>
        <dbReference type="ARBA" id="ARBA00005939"/>
    </source>
</evidence>
<accession>A0AAN8LI02</accession>
<dbReference type="InterPro" id="IPR010849">
    <property type="entry name" value="Gonadal"/>
</dbReference>
<evidence type="ECO:0000313" key="2">
    <source>
        <dbReference type="EMBL" id="KAK6313063.1"/>
    </source>
</evidence>
<proteinExistence type="inferred from homology"/>
<dbReference type="Proteomes" id="UP001356427">
    <property type="component" value="Unassembled WGS sequence"/>
</dbReference>
<protein>
    <submittedName>
        <fullName evidence="2">Uncharacterized protein</fullName>
    </submittedName>
</protein>
<dbReference type="AlphaFoldDB" id="A0AAN8LI02"/>
<keyword evidence="3" id="KW-1185">Reference proteome</keyword>
<dbReference type="EMBL" id="JAGTTL010000014">
    <property type="protein sequence ID" value="KAK6313063.1"/>
    <property type="molecule type" value="Genomic_DNA"/>
</dbReference>
<name>A0AAN8LI02_9TELE</name>
<comment type="similarity">
    <text evidence="1">Belongs to the gonadal family.</text>
</comment>
<evidence type="ECO:0000313" key="3">
    <source>
        <dbReference type="Proteomes" id="UP001356427"/>
    </source>
</evidence>
<comment type="caution">
    <text evidence="2">The sequence shown here is derived from an EMBL/GenBank/DDBJ whole genome shotgun (WGS) entry which is preliminary data.</text>
</comment>
<dbReference type="Pfam" id="PF07324">
    <property type="entry name" value="DGCR6"/>
    <property type="match status" value="1"/>
</dbReference>